<reference evidence="2" key="1">
    <citation type="journal article" date="2015" name="Nat. Genet.">
        <title>The genome and transcriptome of the zoonotic hookworm Ancylostoma ceylanicum identify infection-specific gene families.</title>
        <authorList>
            <person name="Schwarz E.M."/>
            <person name="Hu Y."/>
            <person name="Antoshechkin I."/>
            <person name="Miller M.M."/>
            <person name="Sternberg P.W."/>
            <person name="Aroian R.V."/>
        </authorList>
    </citation>
    <scope>NUCLEOTIDE SEQUENCE</scope>
    <source>
        <strain evidence="2">HY135</strain>
    </source>
</reference>
<organism evidence="1 2">
    <name type="scientific">Ancylostoma ceylanicum</name>
    <dbReference type="NCBI Taxonomy" id="53326"/>
    <lineage>
        <taxon>Eukaryota</taxon>
        <taxon>Metazoa</taxon>
        <taxon>Ecdysozoa</taxon>
        <taxon>Nematoda</taxon>
        <taxon>Chromadorea</taxon>
        <taxon>Rhabditida</taxon>
        <taxon>Rhabditina</taxon>
        <taxon>Rhabditomorpha</taxon>
        <taxon>Strongyloidea</taxon>
        <taxon>Ancylostomatidae</taxon>
        <taxon>Ancylostomatinae</taxon>
        <taxon>Ancylostoma</taxon>
    </lineage>
</organism>
<sequence length="98" mass="11417">MLHFERLCQEALIQTVFSIEYKSSLDGYARFKCPWQDLSKDLVNFISSNYGGEVSWWLKASCHTCAQEQAFVTCGMDWTELQAMPRARLRLFLDEGLR</sequence>
<protein>
    <submittedName>
        <fullName evidence="1">Uncharacterized protein</fullName>
    </submittedName>
</protein>
<name>A0A016SX75_9BILA</name>
<proteinExistence type="predicted"/>
<dbReference type="EMBL" id="JARK01001501">
    <property type="protein sequence ID" value="EYB94976.1"/>
    <property type="molecule type" value="Genomic_DNA"/>
</dbReference>
<evidence type="ECO:0000313" key="1">
    <source>
        <dbReference type="EMBL" id="EYB94976.1"/>
    </source>
</evidence>
<evidence type="ECO:0000313" key="2">
    <source>
        <dbReference type="Proteomes" id="UP000024635"/>
    </source>
</evidence>
<dbReference type="Proteomes" id="UP000024635">
    <property type="component" value="Unassembled WGS sequence"/>
</dbReference>
<gene>
    <name evidence="1" type="primary">Acey_s0165.g41</name>
    <name evidence="1" type="ORF">Y032_0165g41</name>
</gene>
<accession>A0A016SX75</accession>
<keyword evidence="2" id="KW-1185">Reference proteome</keyword>
<comment type="caution">
    <text evidence="1">The sequence shown here is derived from an EMBL/GenBank/DDBJ whole genome shotgun (WGS) entry which is preliminary data.</text>
</comment>
<dbReference type="AlphaFoldDB" id="A0A016SX75"/>